<sequence>MSAPPPPYSNPVSQPGGPPGYGPQGGKPGCQPGYGPPGGQPGGQPGYGQPGGQPGYGPPGGQPGYWPPHLQHHITKVNMISGQPGYGQPTTVIVTQPMMLPPMRESPVDLTVYKYIRNKTFREVWQYNSNLMIKDMDSPQGTDSRELLSLHNLLLP</sequence>
<dbReference type="AlphaFoldDB" id="A0A8S3UYA8"/>
<protein>
    <submittedName>
        <fullName evidence="2">Uncharacterized protein</fullName>
    </submittedName>
</protein>
<feature type="region of interest" description="Disordered" evidence="1">
    <location>
        <begin position="1"/>
        <end position="69"/>
    </location>
</feature>
<evidence type="ECO:0000313" key="2">
    <source>
        <dbReference type="EMBL" id="CAG2247345.1"/>
    </source>
</evidence>
<evidence type="ECO:0000256" key="1">
    <source>
        <dbReference type="SAM" id="MobiDB-lite"/>
    </source>
</evidence>
<accession>A0A8S3UYA8</accession>
<evidence type="ECO:0000313" key="3">
    <source>
        <dbReference type="Proteomes" id="UP000683360"/>
    </source>
</evidence>
<dbReference type="Proteomes" id="UP000683360">
    <property type="component" value="Unassembled WGS sequence"/>
</dbReference>
<name>A0A8S3UYA8_MYTED</name>
<gene>
    <name evidence="2" type="ORF">MEDL_59250</name>
</gene>
<comment type="caution">
    <text evidence="2">The sequence shown here is derived from an EMBL/GenBank/DDBJ whole genome shotgun (WGS) entry which is preliminary data.</text>
</comment>
<keyword evidence="3" id="KW-1185">Reference proteome</keyword>
<feature type="compositionally biased region" description="Gly residues" evidence="1">
    <location>
        <begin position="40"/>
        <end position="55"/>
    </location>
</feature>
<organism evidence="2 3">
    <name type="scientific">Mytilus edulis</name>
    <name type="common">Blue mussel</name>
    <dbReference type="NCBI Taxonomy" id="6550"/>
    <lineage>
        <taxon>Eukaryota</taxon>
        <taxon>Metazoa</taxon>
        <taxon>Spiralia</taxon>
        <taxon>Lophotrochozoa</taxon>
        <taxon>Mollusca</taxon>
        <taxon>Bivalvia</taxon>
        <taxon>Autobranchia</taxon>
        <taxon>Pteriomorphia</taxon>
        <taxon>Mytilida</taxon>
        <taxon>Mytiloidea</taxon>
        <taxon>Mytilidae</taxon>
        <taxon>Mytilinae</taxon>
        <taxon>Mytilus</taxon>
    </lineage>
</organism>
<dbReference type="EMBL" id="CAJPWZ010002899">
    <property type="protein sequence ID" value="CAG2247345.1"/>
    <property type="molecule type" value="Genomic_DNA"/>
</dbReference>
<reference evidence="2" key="1">
    <citation type="submission" date="2021-03" db="EMBL/GenBank/DDBJ databases">
        <authorList>
            <person name="Bekaert M."/>
        </authorList>
    </citation>
    <scope>NUCLEOTIDE SEQUENCE</scope>
</reference>
<proteinExistence type="predicted"/>